<evidence type="ECO:0000313" key="5">
    <source>
        <dbReference type="Proteomes" id="UP001608902"/>
    </source>
</evidence>
<evidence type="ECO:0000256" key="1">
    <source>
        <dbReference type="ARBA" id="ARBA00022857"/>
    </source>
</evidence>
<reference evidence="4 5" key="1">
    <citation type="submission" date="2024-08" db="EMBL/GenBank/DDBJ databases">
        <title>Gnathostoma spinigerum genome.</title>
        <authorList>
            <person name="Gonzalez-Bertolin B."/>
            <person name="Monzon S."/>
            <person name="Zaballos A."/>
            <person name="Jimenez P."/>
            <person name="Dekumyoy P."/>
            <person name="Varona S."/>
            <person name="Cuesta I."/>
            <person name="Sumanam S."/>
            <person name="Adisakwattana P."/>
            <person name="Gasser R.B."/>
            <person name="Hernandez-Gonzalez A."/>
            <person name="Young N.D."/>
            <person name="Perteguer M.J."/>
        </authorList>
    </citation>
    <scope>NUCLEOTIDE SEQUENCE [LARGE SCALE GENOMIC DNA]</scope>
    <source>
        <strain evidence="4">AL3</strain>
        <tissue evidence="4">Liver</tissue>
    </source>
</reference>
<evidence type="ECO:0008006" key="6">
    <source>
        <dbReference type="Google" id="ProtNLM"/>
    </source>
</evidence>
<keyword evidence="5" id="KW-1185">Reference proteome</keyword>
<evidence type="ECO:0000313" key="4">
    <source>
        <dbReference type="EMBL" id="MFH4980741.1"/>
    </source>
</evidence>
<dbReference type="AlphaFoldDB" id="A0ABD6ETG4"/>
<dbReference type="GO" id="GO:0016491">
    <property type="term" value="F:oxidoreductase activity"/>
    <property type="evidence" value="ECO:0007669"/>
    <property type="project" value="UniProtKB-KW"/>
</dbReference>
<dbReference type="PANTHER" id="PTHR43544">
    <property type="entry name" value="SHORT-CHAIN DEHYDROGENASE/REDUCTASE"/>
    <property type="match status" value="1"/>
</dbReference>
<accession>A0ABD6ETG4</accession>
<dbReference type="InterPro" id="IPR036291">
    <property type="entry name" value="NAD(P)-bd_dom_sf"/>
</dbReference>
<name>A0ABD6ETG4_9BILA</name>
<dbReference type="InterPro" id="IPR051468">
    <property type="entry name" value="Fungal_SecMetab_SDRs"/>
</dbReference>
<dbReference type="Pfam" id="PF00106">
    <property type="entry name" value="adh_short"/>
    <property type="match status" value="1"/>
</dbReference>
<gene>
    <name evidence="4" type="ORF">AB6A40_007450</name>
</gene>
<dbReference type="CDD" id="cd05325">
    <property type="entry name" value="carb_red_sniffer_like_SDR_c"/>
    <property type="match status" value="1"/>
</dbReference>
<comment type="similarity">
    <text evidence="3">Belongs to the short-chain dehydrogenases/reductases (SDR) family.</text>
</comment>
<dbReference type="EMBL" id="JBGFUD010006011">
    <property type="protein sequence ID" value="MFH4980741.1"/>
    <property type="molecule type" value="Genomic_DNA"/>
</dbReference>
<dbReference type="SUPFAM" id="SSF51735">
    <property type="entry name" value="NAD(P)-binding Rossmann-fold domains"/>
    <property type="match status" value="1"/>
</dbReference>
<keyword evidence="2" id="KW-0560">Oxidoreductase</keyword>
<dbReference type="Proteomes" id="UP001608902">
    <property type="component" value="Unassembled WGS sequence"/>
</dbReference>
<dbReference type="PANTHER" id="PTHR43544:SF7">
    <property type="entry name" value="NADB-LER2"/>
    <property type="match status" value="1"/>
</dbReference>
<dbReference type="PRINTS" id="PR00081">
    <property type="entry name" value="GDHRDH"/>
</dbReference>
<evidence type="ECO:0000256" key="3">
    <source>
        <dbReference type="RuleBase" id="RU000363"/>
    </source>
</evidence>
<dbReference type="PRINTS" id="PR00080">
    <property type="entry name" value="SDRFAMILY"/>
</dbReference>
<evidence type="ECO:0000256" key="2">
    <source>
        <dbReference type="ARBA" id="ARBA00023002"/>
    </source>
</evidence>
<comment type="caution">
    <text evidence="4">The sequence shown here is derived from an EMBL/GenBank/DDBJ whole genome shotgun (WGS) entry which is preliminary data.</text>
</comment>
<organism evidence="4 5">
    <name type="scientific">Gnathostoma spinigerum</name>
    <dbReference type="NCBI Taxonomy" id="75299"/>
    <lineage>
        <taxon>Eukaryota</taxon>
        <taxon>Metazoa</taxon>
        <taxon>Ecdysozoa</taxon>
        <taxon>Nematoda</taxon>
        <taxon>Chromadorea</taxon>
        <taxon>Rhabditida</taxon>
        <taxon>Spirurina</taxon>
        <taxon>Gnathostomatomorpha</taxon>
        <taxon>Gnathostomatoidea</taxon>
        <taxon>Gnathostomatidae</taxon>
        <taxon>Gnathostoma</taxon>
    </lineage>
</organism>
<keyword evidence="1" id="KW-0521">NADP</keyword>
<dbReference type="Gene3D" id="3.40.50.720">
    <property type="entry name" value="NAD(P)-binding Rossmann-like Domain"/>
    <property type="match status" value="1"/>
</dbReference>
<proteinExistence type="inferred from homology"/>
<sequence>MMNVPKTVLITGANRGIGLGLVKELMKVNGIEYIFAGFRRKDATDTLYRVAAKNPKLVEPVLMDISNDRSLENSFIRVDSFIGDKSGLNLLINNAGIMQPEGGGVMDADRESYMKHFDTNVVSATMVVKKFLPLLQKGSKSSGSTEMGANRAAIVNISAMVGSITSNTLGSEMFPNLAYRMSKATLNQLTRQLAFDLKKDGIIVTSIDPGWVKTDLGGTDAPTTVDQAAAEMVKAILTLSKTHSGAFIRMNGTKLPF</sequence>
<protein>
    <recommendedName>
        <fullName evidence="6">C-factor</fullName>
    </recommendedName>
</protein>
<dbReference type="InterPro" id="IPR002347">
    <property type="entry name" value="SDR_fam"/>
</dbReference>